<evidence type="ECO:0000313" key="3">
    <source>
        <dbReference type="Proteomes" id="UP001209878"/>
    </source>
</evidence>
<dbReference type="InterPro" id="IPR029063">
    <property type="entry name" value="SAM-dependent_MTases_sf"/>
</dbReference>
<evidence type="ECO:0000313" key="2">
    <source>
        <dbReference type="EMBL" id="KAK2181602.1"/>
    </source>
</evidence>
<accession>A0AAD9L1P5</accession>
<dbReference type="Pfam" id="PF13649">
    <property type="entry name" value="Methyltransf_25"/>
    <property type="match status" value="1"/>
</dbReference>
<proteinExistence type="predicted"/>
<dbReference type="CDD" id="cd02440">
    <property type="entry name" value="AdoMet_MTases"/>
    <property type="match status" value="1"/>
</dbReference>
<reference evidence="2" key="1">
    <citation type="journal article" date="2023" name="Mol. Biol. Evol.">
        <title>Third-Generation Sequencing Reveals the Adaptive Role of the Epigenome in Three Deep-Sea Polychaetes.</title>
        <authorList>
            <person name="Perez M."/>
            <person name="Aroh O."/>
            <person name="Sun Y."/>
            <person name="Lan Y."/>
            <person name="Juniper S.K."/>
            <person name="Young C.R."/>
            <person name="Angers B."/>
            <person name="Qian P.Y."/>
        </authorList>
    </citation>
    <scope>NUCLEOTIDE SEQUENCE</scope>
    <source>
        <strain evidence="2">R07B-5</strain>
    </source>
</reference>
<dbReference type="SUPFAM" id="SSF53335">
    <property type="entry name" value="S-adenosyl-L-methionine-dependent methyltransferases"/>
    <property type="match status" value="1"/>
</dbReference>
<sequence length="228" mass="25600">MSTATNGSQKDEHFVGIKALQKKGVTYDELMDIYDNCASQEYDQDMKGVGYMAPQFVSEYFDKHARALGIPKDALILDVAAGTGMQASILKEKYGYTRLDATDASQAMLDKARDTGVYRNFYCCRIGGGYKLPMADNTYDSAVMAGGLAEGHIKCDAFLELIRVVKPGGLIVNAMREANIRDVEEYHNLHPSFKKWAEEKKWECIEHVIPPIKHYMDLDGLVHVYRVL</sequence>
<dbReference type="AlphaFoldDB" id="A0AAD9L1P5"/>
<feature type="domain" description="Methyltransferase" evidence="1">
    <location>
        <begin position="76"/>
        <end position="169"/>
    </location>
</feature>
<organism evidence="2 3">
    <name type="scientific">Ridgeia piscesae</name>
    <name type="common">Tubeworm</name>
    <dbReference type="NCBI Taxonomy" id="27915"/>
    <lineage>
        <taxon>Eukaryota</taxon>
        <taxon>Metazoa</taxon>
        <taxon>Spiralia</taxon>
        <taxon>Lophotrochozoa</taxon>
        <taxon>Annelida</taxon>
        <taxon>Polychaeta</taxon>
        <taxon>Sedentaria</taxon>
        <taxon>Canalipalpata</taxon>
        <taxon>Sabellida</taxon>
        <taxon>Siboglinidae</taxon>
        <taxon>Ridgeia</taxon>
    </lineage>
</organism>
<dbReference type="Proteomes" id="UP001209878">
    <property type="component" value="Unassembled WGS sequence"/>
</dbReference>
<keyword evidence="3" id="KW-1185">Reference proteome</keyword>
<gene>
    <name evidence="2" type="ORF">NP493_389g00033</name>
</gene>
<dbReference type="EMBL" id="JAODUO010000388">
    <property type="protein sequence ID" value="KAK2181602.1"/>
    <property type="molecule type" value="Genomic_DNA"/>
</dbReference>
<comment type="caution">
    <text evidence="2">The sequence shown here is derived from an EMBL/GenBank/DDBJ whole genome shotgun (WGS) entry which is preliminary data.</text>
</comment>
<dbReference type="PANTHER" id="PTHR43591:SF101">
    <property type="entry name" value="METHYLTRANSFERASE-LIKE PROTEIN 27"/>
    <property type="match status" value="1"/>
</dbReference>
<dbReference type="Gene3D" id="3.40.50.150">
    <property type="entry name" value="Vaccinia Virus protein VP39"/>
    <property type="match status" value="1"/>
</dbReference>
<dbReference type="PANTHER" id="PTHR43591">
    <property type="entry name" value="METHYLTRANSFERASE"/>
    <property type="match status" value="1"/>
</dbReference>
<dbReference type="InterPro" id="IPR041698">
    <property type="entry name" value="Methyltransf_25"/>
</dbReference>
<protein>
    <recommendedName>
        <fullName evidence="1">Methyltransferase domain-containing protein</fullName>
    </recommendedName>
</protein>
<name>A0AAD9L1P5_RIDPI</name>
<evidence type="ECO:0000259" key="1">
    <source>
        <dbReference type="Pfam" id="PF13649"/>
    </source>
</evidence>